<evidence type="ECO:0000256" key="2">
    <source>
        <dbReference type="SAM" id="MobiDB-lite"/>
    </source>
</evidence>
<evidence type="ECO:0000256" key="3">
    <source>
        <dbReference type="SAM" id="SignalP"/>
    </source>
</evidence>
<sequence>MLRGKFLAFSTLIFLVGCQTIAPDQAPSESTDPAPAEPTASILEPSSASAPATPLPPPKDLWERIRRGLTWQSTHNAEVGKQRDAYLRQPNYLSVVTGRANLYLYYIVEEVERRGMPMEMALLPLVESAMNPFAVSSQRAAGLWQIMPATAKHYGVDRNWWYDGRLDLRESTHFALDYLEALHAEFDGDWLLALAAYNAGKGRVGRAIAANERAGKPTDYWSLTLPRETRKYIPRLIALSAIIRYPDTFSVTLPDLPNRPAFEIAETGGQIEMLRAASLAGVELDDLRALNPGQLRWATAPRQAQELLVPVGSRATFEQGVATLGPDDRVTWEHYRIRRGDSLISIAKRFNTEVGLLRDVNNIRGNLIRAGDTMMIPEGSAWADSLALVSDTSSLNKRGYRVRRGDSLYGIANRFDVTIDDIITWNSLNPGDYLQPGQRLTLYVRGG</sequence>
<evidence type="ECO:0000313" key="5">
    <source>
        <dbReference type="EMBL" id="GHD29659.1"/>
    </source>
</evidence>
<proteinExistence type="inferred from homology"/>
<feature type="region of interest" description="Disordered" evidence="2">
    <location>
        <begin position="25"/>
        <end position="57"/>
    </location>
</feature>
<reference evidence="5" key="1">
    <citation type="journal article" date="2014" name="Int. J. Syst. Evol. Microbiol.">
        <title>Complete genome sequence of Corynebacterium casei LMG S-19264T (=DSM 44701T), isolated from a smear-ripened cheese.</title>
        <authorList>
            <consortium name="US DOE Joint Genome Institute (JGI-PGF)"/>
            <person name="Walter F."/>
            <person name="Albersmeier A."/>
            <person name="Kalinowski J."/>
            <person name="Ruckert C."/>
        </authorList>
    </citation>
    <scope>NUCLEOTIDE SEQUENCE</scope>
    <source>
        <strain evidence="5">KCTC 23430</strain>
    </source>
</reference>
<keyword evidence="3" id="KW-0732">Signal</keyword>
<dbReference type="AlphaFoldDB" id="A0A918XFS2"/>
<feature type="signal peptide" evidence="3">
    <location>
        <begin position="1"/>
        <end position="22"/>
    </location>
</feature>
<feature type="domain" description="LysM" evidence="4">
    <location>
        <begin position="398"/>
        <end position="442"/>
    </location>
</feature>
<feature type="domain" description="LysM" evidence="4">
    <location>
        <begin position="333"/>
        <end position="376"/>
    </location>
</feature>
<gene>
    <name evidence="5" type="ORF">GCM10007053_10570</name>
</gene>
<comment type="similarity">
    <text evidence="1">Belongs to the transglycosylase Slt family.</text>
</comment>
<protein>
    <submittedName>
        <fullName evidence="5">Lytic transglycosylase</fullName>
    </submittedName>
</protein>
<dbReference type="SMART" id="SM00257">
    <property type="entry name" value="LysM"/>
    <property type="match status" value="2"/>
</dbReference>
<dbReference type="CDD" id="cd00118">
    <property type="entry name" value="LysM"/>
    <property type="match status" value="2"/>
</dbReference>
<dbReference type="PROSITE" id="PS51782">
    <property type="entry name" value="LYSM"/>
    <property type="match status" value="2"/>
</dbReference>
<evidence type="ECO:0000256" key="1">
    <source>
        <dbReference type="ARBA" id="ARBA00007734"/>
    </source>
</evidence>
<feature type="chain" id="PRO_5036678548" evidence="3">
    <location>
        <begin position="23"/>
        <end position="447"/>
    </location>
</feature>
<dbReference type="GO" id="GO:0016020">
    <property type="term" value="C:membrane"/>
    <property type="evidence" value="ECO:0007669"/>
    <property type="project" value="InterPro"/>
</dbReference>
<dbReference type="InterPro" id="IPR000189">
    <property type="entry name" value="Transglyc_AS"/>
</dbReference>
<evidence type="ECO:0000259" key="4">
    <source>
        <dbReference type="PROSITE" id="PS51782"/>
    </source>
</evidence>
<name>A0A918XFS2_9GAMM</name>
<dbReference type="SUPFAM" id="SSF53955">
    <property type="entry name" value="Lysozyme-like"/>
    <property type="match status" value="1"/>
</dbReference>
<dbReference type="Gene3D" id="1.10.530.10">
    <property type="match status" value="1"/>
</dbReference>
<dbReference type="InterPro" id="IPR036779">
    <property type="entry name" value="LysM_dom_sf"/>
</dbReference>
<dbReference type="Proteomes" id="UP000644693">
    <property type="component" value="Unassembled WGS sequence"/>
</dbReference>
<dbReference type="Gene3D" id="3.10.350.10">
    <property type="entry name" value="LysM domain"/>
    <property type="match status" value="2"/>
</dbReference>
<dbReference type="GO" id="GO:0000270">
    <property type="term" value="P:peptidoglycan metabolic process"/>
    <property type="evidence" value="ECO:0007669"/>
    <property type="project" value="InterPro"/>
</dbReference>
<organism evidence="5 6">
    <name type="scientific">Parahalioglobus pacificus</name>
    <dbReference type="NCBI Taxonomy" id="930806"/>
    <lineage>
        <taxon>Bacteria</taxon>
        <taxon>Pseudomonadati</taxon>
        <taxon>Pseudomonadota</taxon>
        <taxon>Gammaproteobacteria</taxon>
        <taxon>Cellvibrionales</taxon>
        <taxon>Halieaceae</taxon>
        <taxon>Parahalioglobus</taxon>
    </lineage>
</organism>
<dbReference type="PROSITE" id="PS51257">
    <property type="entry name" value="PROKAR_LIPOPROTEIN"/>
    <property type="match status" value="1"/>
</dbReference>
<dbReference type="Pfam" id="PF01476">
    <property type="entry name" value="LysM"/>
    <property type="match status" value="2"/>
</dbReference>
<dbReference type="PANTHER" id="PTHR33734">
    <property type="entry name" value="LYSM DOMAIN-CONTAINING GPI-ANCHORED PROTEIN 2"/>
    <property type="match status" value="1"/>
</dbReference>
<evidence type="ECO:0000313" key="6">
    <source>
        <dbReference type="Proteomes" id="UP000644693"/>
    </source>
</evidence>
<dbReference type="InterPro" id="IPR018392">
    <property type="entry name" value="LysM"/>
</dbReference>
<reference evidence="5" key="2">
    <citation type="submission" date="2020-09" db="EMBL/GenBank/DDBJ databases">
        <authorList>
            <person name="Sun Q."/>
            <person name="Kim S."/>
        </authorList>
    </citation>
    <scope>NUCLEOTIDE SEQUENCE</scope>
    <source>
        <strain evidence="5">KCTC 23430</strain>
    </source>
</reference>
<dbReference type="InterPro" id="IPR008258">
    <property type="entry name" value="Transglycosylase_SLT_dom_1"/>
</dbReference>
<comment type="caution">
    <text evidence="5">The sequence shown here is derived from an EMBL/GenBank/DDBJ whole genome shotgun (WGS) entry which is preliminary data.</text>
</comment>
<dbReference type="SUPFAM" id="SSF54106">
    <property type="entry name" value="LysM domain"/>
    <property type="match status" value="2"/>
</dbReference>
<dbReference type="PROSITE" id="PS00922">
    <property type="entry name" value="TRANSGLYCOSYLASE"/>
    <property type="match status" value="1"/>
</dbReference>
<dbReference type="EMBL" id="BMYM01000001">
    <property type="protein sequence ID" value="GHD29659.1"/>
    <property type="molecule type" value="Genomic_DNA"/>
</dbReference>
<accession>A0A918XFS2</accession>
<dbReference type="InterPro" id="IPR023346">
    <property type="entry name" value="Lysozyme-like_dom_sf"/>
</dbReference>
<dbReference type="GO" id="GO:0008932">
    <property type="term" value="F:lytic endotransglycosylase activity"/>
    <property type="evidence" value="ECO:0007669"/>
    <property type="project" value="TreeGrafter"/>
</dbReference>
<dbReference type="PANTHER" id="PTHR33734:SF22">
    <property type="entry name" value="MEMBRANE-BOUND LYTIC MUREIN TRANSGLYCOSYLASE D"/>
    <property type="match status" value="1"/>
</dbReference>
<keyword evidence="6" id="KW-1185">Reference proteome</keyword>
<dbReference type="Pfam" id="PF01464">
    <property type="entry name" value="SLT"/>
    <property type="match status" value="1"/>
</dbReference>
<dbReference type="CDD" id="cd16894">
    <property type="entry name" value="MltD-like"/>
    <property type="match status" value="1"/>
</dbReference>